<feature type="region of interest" description="Disordered" evidence="10">
    <location>
        <begin position="857"/>
        <end position="937"/>
    </location>
</feature>
<dbReference type="GO" id="GO:0006281">
    <property type="term" value="P:DNA repair"/>
    <property type="evidence" value="ECO:0007669"/>
    <property type="project" value="TreeGrafter"/>
</dbReference>
<reference evidence="13" key="1">
    <citation type="submission" date="2021-01" db="EMBL/GenBank/DDBJ databases">
        <authorList>
            <person name="Corre E."/>
            <person name="Pelletier E."/>
            <person name="Niang G."/>
            <person name="Scheremetjew M."/>
            <person name="Finn R."/>
            <person name="Kale V."/>
            <person name="Holt S."/>
            <person name="Cochrane G."/>
            <person name="Meng A."/>
            <person name="Brown T."/>
            <person name="Cohen L."/>
        </authorList>
    </citation>
    <scope>NUCLEOTIDE SEQUENCE</scope>
    <source>
        <strain evidence="13">CCMP3105</strain>
    </source>
</reference>
<evidence type="ECO:0000256" key="4">
    <source>
        <dbReference type="ARBA" id="ARBA00022801"/>
    </source>
</evidence>
<dbReference type="GO" id="GO:0008270">
    <property type="term" value="F:zinc ion binding"/>
    <property type="evidence" value="ECO:0007669"/>
    <property type="project" value="UniProtKB-KW"/>
</dbReference>
<evidence type="ECO:0000259" key="12">
    <source>
        <dbReference type="PROSITE" id="PS51194"/>
    </source>
</evidence>
<evidence type="ECO:0000256" key="6">
    <source>
        <dbReference type="ARBA" id="ARBA00022833"/>
    </source>
</evidence>
<dbReference type="AlphaFoldDB" id="A0A7S4T7H0"/>
<dbReference type="GO" id="GO:0005524">
    <property type="term" value="F:ATP binding"/>
    <property type="evidence" value="ECO:0007669"/>
    <property type="project" value="UniProtKB-KW"/>
</dbReference>
<proteinExistence type="predicted"/>
<keyword evidence="2" id="KW-0547">Nucleotide-binding</keyword>
<dbReference type="InterPro" id="IPR049730">
    <property type="entry name" value="SNF2/RAD54-like_C"/>
</dbReference>
<dbReference type="SUPFAM" id="SSF57850">
    <property type="entry name" value="RING/U-box"/>
    <property type="match status" value="1"/>
</dbReference>
<keyword evidence="4" id="KW-0378">Hydrolase</keyword>
<evidence type="ECO:0000256" key="3">
    <source>
        <dbReference type="ARBA" id="ARBA00022771"/>
    </source>
</evidence>
<dbReference type="EMBL" id="HBNR01086599">
    <property type="protein sequence ID" value="CAE4664587.1"/>
    <property type="molecule type" value="Transcribed_RNA"/>
</dbReference>
<evidence type="ECO:0000256" key="1">
    <source>
        <dbReference type="ARBA" id="ARBA00022723"/>
    </source>
</evidence>
<gene>
    <name evidence="13" type="ORF">AMON00008_LOCUS62054</name>
</gene>
<dbReference type="GO" id="GO:0008094">
    <property type="term" value="F:ATP-dependent activity, acting on DNA"/>
    <property type="evidence" value="ECO:0007669"/>
    <property type="project" value="TreeGrafter"/>
</dbReference>
<dbReference type="InterPro" id="IPR017907">
    <property type="entry name" value="Znf_RING_CS"/>
</dbReference>
<dbReference type="GO" id="GO:0016787">
    <property type="term" value="F:hydrolase activity"/>
    <property type="evidence" value="ECO:0007669"/>
    <property type="project" value="UniProtKB-KW"/>
</dbReference>
<dbReference type="InterPro" id="IPR001650">
    <property type="entry name" value="Helicase_C-like"/>
</dbReference>
<evidence type="ECO:0000256" key="10">
    <source>
        <dbReference type="SAM" id="MobiDB-lite"/>
    </source>
</evidence>
<evidence type="ECO:0000256" key="8">
    <source>
        <dbReference type="PROSITE-ProRule" id="PRU00175"/>
    </source>
</evidence>
<dbReference type="PROSITE" id="PS50089">
    <property type="entry name" value="ZF_RING_2"/>
    <property type="match status" value="1"/>
</dbReference>
<dbReference type="Gene3D" id="3.40.50.300">
    <property type="entry name" value="P-loop containing nucleotide triphosphate hydrolases"/>
    <property type="match status" value="2"/>
</dbReference>
<dbReference type="PROSITE" id="PS00518">
    <property type="entry name" value="ZF_RING_1"/>
    <property type="match status" value="1"/>
</dbReference>
<evidence type="ECO:0000256" key="2">
    <source>
        <dbReference type="ARBA" id="ARBA00022741"/>
    </source>
</evidence>
<feature type="compositionally biased region" description="Acidic residues" evidence="10">
    <location>
        <begin position="889"/>
        <end position="903"/>
    </location>
</feature>
<dbReference type="PROSITE" id="PS51194">
    <property type="entry name" value="HELICASE_CTER"/>
    <property type="match status" value="1"/>
</dbReference>
<feature type="domain" description="Helicase C-terminal" evidence="12">
    <location>
        <begin position="952"/>
        <end position="1095"/>
    </location>
</feature>
<keyword evidence="5" id="KW-0347">Helicase</keyword>
<protein>
    <recommendedName>
        <fullName evidence="14">RING-type domain-containing protein</fullName>
    </recommendedName>
</protein>
<evidence type="ECO:0000256" key="5">
    <source>
        <dbReference type="ARBA" id="ARBA00022806"/>
    </source>
</evidence>
<dbReference type="InterPro" id="IPR001841">
    <property type="entry name" value="Znf_RING"/>
</dbReference>
<dbReference type="Gene3D" id="3.30.40.10">
    <property type="entry name" value="Zinc/RING finger domain, C3HC4 (zinc finger)"/>
    <property type="match status" value="1"/>
</dbReference>
<dbReference type="GO" id="GO:0004386">
    <property type="term" value="F:helicase activity"/>
    <property type="evidence" value="ECO:0007669"/>
    <property type="project" value="UniProtKB-KW"/>
</dbReference>
<dbReference type="CDD" id="cd18793">
    <property type="entry name" value="SF2_C_SNF"/>
    <property type="match status" value="1"/>
</dbReference>
<dbReference type="SMART" id="SM00184">
    <property type="entry name" value="RING"/>
    <property type="match status" value="1"/>
</dbReference>
<dbReference type="SUPFAM" id="SSF52540">
    <property type="entry name" value="P-loop containing nucleoside triphosphate hydrolases"/>
    <property type="match status" value="2"/>
</dbReference>
<evidence type="ECO:0000259" key="11">
    <source>
        <dbReference type="PROSITE" id="PS50089"/>
    </source>
</evidence>
<dbReference type="InterPro" id="IPR027417">
    <property type="entry name" value="P-loop_NTPase"/>
</dbReference>
<dbReference type="CDD" id="cd16449">
    <property type="entry name" value="RING-HC"/>
    <property type="match status" value="1"/>
</dbReference>
<keyword evidence="6" id="KW-0862">Zinc</keyword>
<evidence type="ECO:0000313" key="13">
    <source>
        <dbReference type="EMBL" id="CAE4664587.1"/>
    </source>
</evidence>
<feature type="compositionally biased region" description="Gly residues" evidence="10">
    <location>
        <begin position="237"/>
        <end position="246"/>
    </location>
</feature>
<dbReference type="PANTHER" id="PTHR45626">
    <property type="entry name" value="TRANSCRIPTION TERMINATION FACTOR 2-RELATED"/>
    <property type="match status" value="1"/>
</dbReference>
<feature type="compositionally biased region" description="Pro residues" evidence="10">
    <location>
        <begin position="219"/>
        <end position="236"/>
    </location>
</feature>
<keyword evidence="7" id="KW-0067">ATP-binding</keyword>
<keyword evidence="1" id="KW-0479">Metal-binding</keyword>
<evidence type="ECO:0008006" key="14">
    <source>
        <dbReference type="Google" id="ProtNLM"/>
    </source>
</evidence>
<accession>A0A7S4T7H0</accession>
<feature type="region of interest" description="Disordered" evidence="10">
    <location>
        <begin position="210"/>
        <end position="248"/>
    </location>
</feature>
<dbReference type="GO" id="GO:0005634">
    <property type="term" value="C:nucleus"/>
    <property type="evidence" value="ECO:0007669"/>
    <property type="project" value="TreeGrafter"/>
</dbReference>
<evidence type="ECO:0000256" key="7">
    <source>
        <dbReference type="ARBA" id="ARBA00022840"/>
    </source>
</evidence>
<feature type="domain" description="RING-type" evidence="11">
    <location>
        <begin position="798"/>
        <end position="842"/>
    </location>
</feature>
<organism evidence="13">
    <name type="scientific">Alexandrium monilatum</name>
    <dbReference type="NCBI Taxonomy" id="311494"/>
    <lineage>
        <taxon>Eukaryota</taxon>
        <taxon>Sar</taxon>
        <taxon>Alveolata</taxon>
        <taxon>Dinophyceae</taxon>
        <taxon>Gonyaulacales</taxon>
        <taxon>Pyrocystaceae</taxon>
        <taxon>Alexandrium</taxon>
    </lineage>
</organism>
<dbReference type="Pfam" id="PF00271">
    <property type="entry name" value="Helicase_C"/>
    <property type="match status" value="1"/>
</dbReference>
<feature type="coiled-coil region" evidence="9">
    <location>
        <begin position="760"/>
        <end position="794"/>
    </location>
</feature>
<feature type="compositionally biased region" description="Low complexity" evidence="10">
    <location>
        <begin position="909"/>
        <end position="922"/>
    </location>
</feature>
<feature type="coiled-coil region" evidence="9">
    <location>
        <begin position="564"/>
        <end position="591"/>
    </location>
</feature>
<dbReference type="InterPro" id="IPR013083">
    <property type="entry name" value="Znf_RING/FYVE/PHD"/>
</dbReference>
<dbReference type="InterPro" id="IPR050628">
    <property type="entry name" value="SNF2_RAD54_helicase_TF"/>
</dbReference>
<keyword evidence="9" id="KW-0175">Coiled coil</keyword>
<keyword evidence="3 8" id="KW-0863">Zinc-finger</keyword>
<name>A0A7S4T7H0_9DINO</name>
<evidence type="ECO:0000256" key="9">
    <source>
        <dbReference type="SAM" id="Coils"/>
    </source>
</evidence>
<sequence>MLAGGNSGEPSLIVGDVVVRHPDLAGLDAVAEVFALDIQDADAAATAWGSFWSKPLGASPPLPSACRDELPEEGGFVMRPISLPSDASGECPAAAASLLARGASRRVLAPPRGVHAALGFPEPASVSNDVFCELRYAMAPSLVRWLEFDDLRDGVLRVFAVPHFEGEVRIVTVVDEAAAEAVLAGRSGDRQQRQRLLQFLHAAAAAPAAARWPTTADLAPPPQPRPGPPEAAPAPGPGQGGGGGDGSLFAHQAATLRWMQAVEAAGHGAEGGLERVSVAPLQFAGTVLGGEFEVALPHGGIVAHPPGSGKTRIAATLAAAGRADRAEGPAPSTLVLCPPHLCTQWAEELCAAGAADVTTVTAFGAACPPAGGEADGGAGAGAGAGGAGRARIVIDEPQDCPPGEPWEALQALADAARAAGHAIWLLCGTAPSHLDVVGRLLLGRSGWHVARRQSEWQGRPQLPHLVNARFLADPAWACLPLPPLQVVDDPVVLRPHESADAAVASLAGFVLDGVLLLSFGADAAFAAAQERDQLLVQLGWLGSVGTAQLPATEHALAEWDSTVAQRSQLKLDELNEEIRTLELEESKHAARFQLEAGTDLAFLAREVVHVELEGLGDEGPVREEAGTAEWNEFLAGRSFSGLVGAGPGCGGGGSIALLSCPEDGDFATAASAAGAAGAVAVLFEADDGGVRPFGYRHDQAPPTVPAAMIGRTLVAKVRAALAEGAPLAARVEIAAKAEDEAEEEADQGLVSAFIAEDAIQQELHQRLKVLREERERCERSLRFARNMHELLERNEAHCPVCLHGGNEAEAFAVLPECFHVLCRSCLEGQAAGRAAFACPMCRANTVRTEVVIFRPPPTSIAVEDDPRGAVPTDGTTQGGGSAHGRSDGSTDDNPDAAGEDEAAVDARADPAGVGAGNAPDGAAAGGRAGPASPRADSAWEALPSKMQRLVMLLRDLLDSGSEERVLVFTQWAAHVAYLRDLLGRHGIQVLALAGELAETMDALRRFGRPEEPRVLLLSSQRHSSGINLQAARHVVIVHPYCTPTAASQESISRTQMLAYEAQAIGRVRRYPQRRPVIIYRLFAAGTVEEGLYAGH</sequence>